<dbReference type="InterPro" id="IPR036086">
    <property type="entry name" value="ParB/Sulfiredoxin_sf"/>
</dbReference>
<dbReference type="SUPFAM" id="SSF110849">
    <property type="entry name" value="ParB/Sulfiredoxin"/>
    <property type="match status" value="1"/>
</dbReference>
<sequence length="235" mass="24977">MNVKKIKLADIDPRTEGRIRPINEGYAGILAESFKERGQDTAIEVRYGSGEEGAPKYILVAGGHRFRAVELAEWTDINASISKLNAYASVQREGHQISVPRFDALIEAVYRAELDRLADAAPVLAAQHPPVEALRAWMRLFVDYIAVKLVITPALNGLTGGTGALYAQSGTVLQGAIDGLVAAAVANGDISADIEPVDLLRALAGVSNYAAGPGWETSAKRLVDILIAGSWVSAS</sequence>
<dbReference type="Gene3D" id="1.10.357.10">
    <property type="entry name" value="Tetracycline Repressor, domain 2"/>
    <property type="match status" value="1"/>
</dbReference>
<dbReference type="EMBL" id="LHUQ01000041">
    <property type="protein sequence ID" value="KON63156.1"/>
    <property type="molecule type" value="Genomic_DNA"/>
</dbReference>
<dbReference type="InterPro" id="IPR003115">
    <property type="entry name" value="ParB_N"/>
</dbReference>
<gene>
    <name evidence="2" type="ORF">KOEU_33550</name>
</gene>
<dbReference type="AlphaFoldDB" id="A0A0M0EDX3"/>
<accession>A0A0M0EDX3</accession>
<dbReference type="Proteomes" id="UP000037566">
    <property type="component" value="Unassembled WGS sequence"/>
</dbReference>
<organism evidence="2 3">
    <name type="scientific">Komagataeibacter europaeus</name>
    <name type="common">Gluconacetobacter europaeus</name>
    <dbReference type="NCBI Taxonomy" id="33995"/>
    <lineage>
        <taxon>Bacteria</taxon>
        <taxon>Pseudomonadati</taxon>
        <taxon>Pseudomonadota</taxon>
        <taxon>Alphaproteobacteria</taxon>
        <taxon>Acetobacterales</taxon>
        <taxon>Acetobacteraceae</taxon>
        <taxon>Komagataeibacter</taxon>
    </lineage>
</organism>
<feature type="domain" description="ParB-like N-terminal" evidence="1">
    <location>
        <begin position="4"/>
        <end position="100"/>
    </location>
</feature>
<name>A0A0M0EDX3_KOMEU</name>
<evidence type="ECO:0000313" key="3">
    <source>
        <dbReference type="Proteomes" id="UP000037566"/>
    </source>
</evidence>
<keyword evidence="3" id="KW-1185">Reference proteome</keyword>
<proteinExistence type="predicted"/>
<comment type="caution">
    <text evidence="2">The sequence shown here is derived from an EMBL/GenBank/DDBJ whole genome shotgun (WGS) entry which is preliminary data.</text>
</comment>
<dbReference type="Pfam" id="PF02195">
    <property type="entry name" value="ParB_N"/>
    <property type="match status" value="1"/>
</dbReference>
<dbReference type="Pfam" id="PF21597">
    <property type="entry name" value="TetR_C_43"/>
    <property type="match status" value="1"/>
</dbReference>
<dbReference type="InterPro" id="IPR049445">
    <property type="entry name" value="TetR_SbtR-like_C"/>
</dbReference>
<dbReference type="RefSeq" id="WP_200906128.1">
    <property type="nucleotide sequence ID" value="NZ_LHUQ01000041.1"/>
</dbReference>
<dbReference type="SMART" id="SM00470">
    <property type="entry name" value="ParB"/>
    <property type="match status" value="1"/>
</dbReference>
<dbReference type="Gene3D" id="3.90.1530.30">
    <property type="match status" value="1"/>
</dbReference>
<evidence type="ECO:0000313" key="2">
    <source>
        <dbReference type="EMBL" id="KON63156.1"/>
    </source>
</evidence>
<evidence type="ECO:0000259" key="1">
    <source>
        <dbReference type="SMART" id="SM00470"/>
    </source>
</evidence>
<dbReference type="STRING" id="33995.KOEU_33550"/>
<dbReference type="SUPFAM" id="SSF48498">
    <property type="entry name" value="Tetracyclin repressor-like, C-terminal domain"/>
    <property type="match status" value="1"/>
</dbReference>
<protein>
    <recommendedName>
        <fullName evidence="1">ParB-like N-terminal domain-containing protein</fullName>
    </recommendedName>
</protein>
<dbReference type="PATRIC" id="fig|33995.3.peg.3716"/>
<dbReference type="InterPro" id="IPR036271">
    <property type="entry name" value="Tet_transcr_reg_TetR-rel_C_sf"/>
</dbReference>
<reference evidence="2" key="1">
    <citation type="submission" date="2015-08" db="EMBL/GenBank/DDBJ databases">
        <title>Draft genome sequence of Komagataeibacter europaeus CECT 8546 a cellulose producer strain from vinegar produced by the traditional method.</title>
        <authorList>
            <person name="Poehlein A."/>
            <person name="Valera M.J."/>
            <person name="Haack F.S."/>
            <person name="Mas A."/>
            <person name="Daniel R."/>
            <person name="Streit W.R."/>
            <person name="Mateo E."/>
        </authorList>
    </citation>
    <scope>NUCLEOTIDE SEQUENCE [LARGE SCALE GENOMIC DNA]</scope>
    <source>
        <strain evidence="2">CECT 8546</strain>
    </source>
</reference>